<sequence length="130" mass="13882">MRAGGVDREEGGEPRDTAVRAEGGDRDAASQFPRQPEVRPQRGGHEFSRGAVGGLRAGAGHRQRLGPGPGGDLRAWRVRYRVGVRHGCLLGVWPFSLQVLPGCSRNVCGGGATRPRPSMHGTRHTALTRA</sequence>
<dbReference type="Proteomes" id="UP000078468">
    <property type="component" value="Plasmid pspa1"/>
</dbReference>
<feature type="compositionally biased region" description="Basic and acidic residues" evidence="1">
    <location>
        <begin position="1"/>
        <end position="28"/>
    </location>
</feature>
<name>A0A191VAM9_9ACTN</name>
<feature type="compositionally biased region" description="Basic and acidic residues" evidence="1">
    <location>
        <begin position="36"/>
        <end position="48"/>
    </location>
</feature>
<dbReference type="AlphaFoldDB" id="A0A191VAM9"/>
<reference evidence="2 3" key="1">
    <citation type="submission" date="2016-05" db="EMBL/GenBank/DDBJ databases">
        <title>Non-Contiguous Finished Genome Sequence of Streptomyces parvulus 2297 Integrated Site-Specifically with Actinophage R4.</title>
        <authorList>
            <person name="Nishizawa T."/>
            <person name="Miura T."/>
            <person name="Harada C."/>
            <person name="Guo Y."/>
            <person name="Narisawa K."/>
            <person name="Ohta H."/>
            <person name="Takahashi H."/>
            <person name="Shirai M."/>
        </authorList>
    </citation>
    <scope>NUCLEOTIDE SEQUENCE [LARGE SCALE GENOMIC DNA]</scope>
    <source>
        <strain evidence="2 3">2297</strain>
        <plasmid evidence="3">pspa1</plasmid>
    </source>
</reference>
<evidence type="ECO:0000313" key="3">
    <source>
        <dbReference type="Proteomes" id="UP000078468"/>
    </source>
</evidence>
<dbReference type="EMBL" id="CP015867">
    <property type="protein sequence ID" value="ANJ11933.1"/>
    <property type="molecule type" value="Genomic_DNA"/>
</dbReference>
<organism evidence="2 3">
    <name type="scientific">Streptomyces parvulus</name>
    <dbReference type="NCBI Taxonomy" id="146923"/>
    <lineage>
        <taxon>Bacteria</taxon>
        <taxon>Bacillati</taxon>
        <taxon>Actinomycetota</taxon>
        <taxon>Actinomycetes</taxon>
        <taxon>Kitasatosporales</taxon>
        <taxon>Streptomycetaceae</taxon>
        <taxon>Streptomyces</taxon>
    </lineage>
</organism>
<dbReference type="KEGG" id="spav:Spa2297_33040"/>
<feature type="region of interest" description="Disordered" evidence="1">
    <location>
        <begin position="1"/>
        <end position="73"/>
    </location>
</feature>
<protein>
    <submittedName>
        <fullName evidence="2">Uncharacterized protein</fullName>
    </submittedName>
</protein>
<gene>
    <name evidence="2" type="ORF">Spa2297_33040</name>
</gene>
<accession>A0A191VAM9</accession>
<evidence type="ECO:0000313" key="2">
    <source>
        <dbReference type="EMBL" id="ANJ11933.1"/>
    </source>
</evidence>
<proteinExistence type="predicted"/>
<keyword evidence="2" id="KW-0614">Plasmid</keyword>
<evidence type="ECO:0000256" key="1">
    <source>
        <dbReference type="SAM" id="MobiDB-lite"/>
    </source>
</evidence>
<geneLocation type="plasmid" evidence="3">
    <name>pspa1</name>
</geneLocation>